<evidence type="ECO:0000313" key="1">
    <source>
        <dbReference type="EMBL" id="GAI55286.1"/>
    </source>
</evidence>
<gene>
    <name evidence="1" type="ORF">S06H3_53225</name>
</gene>
<organism evidence="1">
    <name type="scientific">marine sediment metagenome</name>
    <dbReference type="NCBI Taxonomy" id="412755"/>
    <lineage>
        <taxon>unclassified sequences</taxon>
        <taxon>metagenomes</taxon>
        <taxon>ecological metagenomes</taxon>
    </lineage>
</organism>
<name>X1QKD9_9ZZZZ</name>
<evidence type="ECO:0008006" key="2">
    <source>
        <dbReference type="Google" id="ProtNLM"/>
    </source>
</evidence>
<reference evidence="1" key="1">
    <citation type="journal article" date="2014" name="Front. Microbiol.">
        <title>High frequency of phylogenetically diverse reductive dehalogenase-homologous genes in deep subseafloor sedimentary metagenomes.</title>
        <authorList>
            <person name="Kawai M."/>
            <person name="Futagami T."/>
            <person name="Toyoda A."/>
            <person name="Takaki Y."/>
            <person name="Nishi S."/>
            <person name="Hori S."/>
            <person name="Arai W."/>
            <person name="Tsubouchi T."/>
            <person name="Morono Y."/>
            <person name="Uchiyama I."/>
            <person name="Ito T."/>
            <person name="Fujiyama A."/>
            <person name="Inagaki F."/>
            <person name="Takami H."/>
        </authorList>
    </citation>
    <scope>NUCLEOTIDE SEQUENCE</scope>
    <source>
        <strain evidence="1">Expedition CK06-06</strain>
    </source>
</reference>
<dbReference type="AlphaFoldDB" id="X1QKD9"/>
<sequence length="72" mass="7787">MSKPIVFARVSPGDRRLVERACKARGENISVFVRRSVRTELARLSFLTDQDKKALGVPLSGAEPSTKGAVGC</sequence>
<comment type="caution">
    <text evidence="1">The sequence shown here is derived from an EMBL/GenBank/DDBJ whole genome shotgun (WGS) entry which is preliminary data.</text>
</comment>
<protein>
    <recommendedName>
        <fullName evidence="2">Ribbon-helix-helix protein CopG domain-containing protein</fullName>
    </recommendedName>
</protein>
<proteinExistence type="predicted"/>
<accession>X1QKD9</accession>
<dbReference type="EMBL" id="BARV01033918">
    <property type="protein sequence ID" value="GAI55286.1"/>
    <property type="molecule type" value="Genomic_DNA"/>
</dbReference>